<proteinExistence type="predicted"/>
<reference evidence="1" key="1">
    <citation type="journal article" date="2020" name="Nature">
        <title>Giant virus diversity and host interactions through global metagenomics.</title>
        <authorList>
            <person name="Schulz F."/>
            <person name="Roux S."/>
            <person name="Paez-Espino D."/>
            <person name="Jungbluth S."/>
            <person name="Walsh D.A."/>
            <person name="Denef V.J."/>
            <person name="McMahon K.D."/>
            <person name="Konstantinidis K.T."/>
            <person name="Eloe-Fadrosh E.A."/>
            <person name="Kyrpides N.C."/>
            <person name="Woyke T."/>
        </authorList>
    </citation>
    <scope>NUCLEOTIDE SEQUENCE</scope>
    <source>
        <strain evidence="1">GVMAG-S-1039698-54</strain>
    </source>
</reference>
<name>A0A6C0ALH8_9ZZZZ</name>
<dbReference type="AlphaFoldDB" id="A0A6C0ALH8"/>
<organism evidence="1">
    <name type="scientific">viral metagenome</name>
    <dbReference type="NCBI Taxonomy" id="1070528"/>
    <lineage>
        <taxon>unclassified sequences</taxon>
        <taxon>metagenomes</taxon>
        <taxon>organismal metagenomes</taxon>
    </lineage>
</organism>
<protein>
    <submittedName>
        <fullName evidence="1">Uncharacterized protein</fullName>
    </submittedName>
</protein>
<sequence>MTKDYAYRSTWKHKFSRARNLAHRGGLTKKEMLKKYGRFPKKNEWWGPENNYEEWKEKWILKNPVY</sequence>
<dbReference type="EMBL" id="MN740682">
    <property type="protein sequence ID" value="QHS80476.1"/>
    <property type="molecule type" value="Genomic_DNA"/>
</dbReference>
<evidence type="ECO:0000313" key="1">
    <source>
        <dbReference type="EMBL" id="QHS80476.1"/>
    </source>
</evidence>
<accession>A0A6C0ALH8</accession>